<proteinExistence type="predicted"/>
<evidence type="ECO:0000313" key="1">
    <source>
        <dbReference type="EMBL" id="KAK8394251.1"/>
    </source>
</evidence>
<keyword evidence="2" id="KW-1185">Reference proteome</keyword>
<comment type="caution">
    <text evidence="1">The sequence shown here is derived from an EMBL/GenBank/DDBJ whole genome shotgun (WGS) entry which is preliminary data.</text>
</comment>
<evidence type="ECO:0000313" key="2">
    <source>
        <dbReference type="Proteomes" id="UP001487740"/>
    </source>
</evidence>
<dbReference type="AlphaFoldDB" id="A0AAW0U5N1"/>
<dbReference type="Proteomes" id="UP001487740">
    <property type="component" value="Unassembled WGS sequence"/>
</dbReference>
<reference evidence="1 2" key="1">
    <citation type="submission" date="2023-03" db="EMBL/GenBank/DDBJ databases">
        <title>High-quality genome of Scylla paramamosain provides insights in environmental adaptation.</title>
        <authorList>
            <person name="Zhang L."/>
        </authorList>
    </citation>
    <scope>NUCLEOTIDE SEQUENCE [LARGE SCALE GENOMIC DNA]</scope>
    <source>
        <strain evidence="1">LZ_2023a</strain>
        <tissue evidence="1">Muscle</tissue>
    </source>
</reference>
<accession>A0AAW0U5N1</accession>
<dbReference type="EMBL" id="JARAKH010000019">
    <property type="protein sequence ID" value="KAK8394251.1"/>
    <property type="molecule type" value="Genomic_DNA"/>
</dbReference>
<sequence length="385" mass="41134">MWTLRSYCTAFKAAHKDASADGGGKASVAFESAVAGAAADPQPDVRDNWLPEAVATNARHPSKSRKCSTPAPQGSLLALLKVMCRGRKQAATVEEVEASGIVVAAAGKVTPQPSISVTVRYAHGSGKPVGTQVVPDTGAQVCVAGPKLMGALGIPRSLLKRRGGLRDVANVLLRPLGSATCSVQYCGRSTTQEVFFVESANRFYISLEACKQLGLVHSDFPHQLPSAATVMQDTNTSKPELADNIPVGGKCAAHRSWSLSENYFANHGTVQYKFQVKYLPGKRNCATDFLSHYPVLWEPDATDEDQADDLEVATAAATVCALDIDELITLDDTTRHLRPVRARNTPLPMSHAPLSLPLESPVPRCPGCHVKRPGWLSNFVTDTPA</sequence>
<organism evidence="1 2">
    <name type="scientific">Scylla paramamosain</name>
    <name type="common">Mud crab</name>
    <dbReference type="NCBI Taxonomy" id="85552"/>
    <lineage>
        <taxon>Eukaryota</taxon>
        <taxon>Metazoa</taxon>
        <taxon>Ecdysozoa</taxon>
        <taxon>Arthropoda</taxon>
        <taxon>Crustacea</taxon>
        <taxon>Multicrustacea</taxon>
        <taxon>Malacostraca</taxon>
        <taxon>Eumalacostraca</taxon>
        <taxon>Eucarida</taxon>
        <taxon>Decapoda</taxon>
        <taxon>Pleocyemata</taxon>
        <taxon>Brachyura</taxon>
        <taxon>Eubrachyura</taxon>
        <taxon>Portunoidea</taxon>
        <taxon>Portunidae</taxon>
        <taxon>Portuninae</taxon>
        <taxon>Scylla</taxon>
    </lineage>
</organism>
<name>A0AAW0U5N1_SCYPA</name>
<gene>
    <name evidence="1" type="ORF">O3P69_006442</name>
</gene>
<protein>
    <submittedName>
        <fullName evidence="1">Uncharacterized protein</fullName>
    </submittedName>
</protein>